<sequence>MKIILKSENSEQPTSSRDRDETQVNGQICAHISSEANEGDVGGNPVVSAGGAGEGNIREVDGGGDAEEALRGVWEMATEAVCPEEPGCLSYYGYDIIL</sequence>
<organism evidence="2 3">
    <name type="scientific">Cucumis sativus</name>
    <name type="common">Cucumber</name>
    <dbReference type="NCBI Taxonomy" id="3659"/>
    <lineage>
        <taxon>Eukaryota</taxon>
        <taxon>Viridiplantae</taxon>
        <taxon>Streptophyta</taxon>
        <taxon>Embryophyta</taxon>
        <taxon>Tracheophyta</taxon>
        <taxon>Spermatophyta</taxon>
        <taxon>Magnoliopsida</taxon>
        <taxon>eudicotyledons</taxon>
        <taxon>Gunneridae</taxon>
        <taxon>Pentapetalae</taxon>
        <taxon>rosids</taxon>
        <taxon>fabids</taxon>
        <taxon>Cucurbitales</taxon>
        <taxon>Cucurbitaceae</taxon>
        <taxon>Benincaseae</taxon>
        <taxon>Cucumis</taxon>
    </lineage>
</organism>
<reference evidence="2 3" key="3">
    <citation type="journal article" date="2010" name="BMC Genomics">
        <title>Transcriptome sequencing and comparative analysis of cucumber flowers with different sex types.</title>
        <authorList>
            <person name="Guo S."/>
            <person name="Zheng Y."/>
            <person name="Joung J.G."/>
            <person name="Liu S."/>
            <person name="Zhang Z."/>
            <person name="Crasta O.R."/>
            <person name="Sobral B.W."/>
            <person name="Xu Y."/>
            <person name="Huang S."/>
            <person name="Fei Z."/>
        </authorList>
    </citation>
    <scope>NUCLEOTIDE SEQUENCE [LARGE SCALE GENOMIC DNA]</scope>
    <source>
        <strain evidence="3">cv. 9930</strain>
    </source>
</reference>
<keyword evidence="3" id="KW-1185">Reference proteome</keyword>
<reference evidence="2 3" key="2">
    <citation type="journal article" date="2009" name="PLoS ONE">
        <title>An integrated genetic and cytogenetic map of the cucumber genome.</title>
        <authorList>
            <person name="Ren Y."/>
            <person name="Zhang Z."/>
            <person name="Liu J."/>
            <person name="Staub J.E."/>
            <person name="Han Y."/>
            <person name="Cheng Z."/>
            <person name="Li X."/>
            <person name="Lu J."/>
            <person name="Miao H."/>
            <person name="Kang H."/>
            <person name="Xie B."/>
            <person name="Gu X."/>
            <person name="Wang X."/>
            <person name="Du Y."/>
            <person name="Jin W."/>
            <person name="Huang S."/>
        </authorList>
    </citation>
    <scope>NUCLEOTIDE SEQUENCE [LARGE SCALE GENOMIC DNA]</scope>
    <source>
        <strain evidence="3">cv. 9930</strain>
    </source>
</reference>
<dbReference type="Gramene" id="KGN56184">
    <property type="protein sequence ID" value="KGN56184"/>
    <property type="gene ID" value="Csa_3G094520"/>
</dbReference>
<reference evidence="2 3" key="1">
    <citation type="journal article" date="2009" name="Nat. Genet.">
        <title>The genome of the cucumber, Cucumis sativus L.</title>
        <authorList>
            <person name="Huang S."/>
            <person name="Li R."/>
            <person name="Zhang Z."/>
            <person name="Li L."/>
            <person name="Gu X."/>
            <person name="Fan W."/>
            <person name="Lucas W.J."/>
            <person name="Wang X."/>
            <person name="Xie B."/>
            <person name="Ni P."/>
            <person name="Ren Y."/>
            <person name="Zhu H."/>
            <person name="Li J."/>
            <person name="Lin K."/>
            <person name="Jin W."/>
            <person name="Fei Z."/>
            <person name="Li G."/>
            <person name="Staub J."/>
            <person name="Kilian A."/>
            <person name="van der Vossen E.A."/>
            <person name="Wu Y."/>
            <person name="Guo J."/>
            <person name="He J."/>
            <person name="Jia Z."/>
            <person name="Ren Y."/>
            <person name="Tian G."/>
            <person name="Lu Y."/>
            <person name="Ruan J."/>
            <person name="Qian W."/>
            <person name="Wang M."/>
            <person name="Huang Q."/>
            <person name="Li B."/>
            <person name="Xuan Z."/>
            <person name="Cao J."/>
            <person name="Asan"/>
            <person name="Wu Z."/>
            <person name="Zhang J."/>
            <person name="Cai Q."/>
            <person name="Bai Y."/>
            <person name="Zhao B."/>
            <person name="Han Y."/>
            <person name="Li Y."/>
            <person name="Li X."/>
            <person name="Wang S."/>
            <person name="Shi Q."/>
            <person name="Liu S."/>
            <person name="Cho W.K."/>
            <person name="Kim J.Y."/>
            <person name="Xu Y."/>
            <person name="Heller-Uszynska K."/>
            <person name="Miao H."/>
            <person name="Cheng Z."/>
            <person name="Zhang S."/>
            <person name="Wu J."/>
            <person name="Yang Y."/>
            <person name="Kang H."/>
            <person name="Li M."/>
            <person name="Liang H."/>
            <person name="Ren X."/>
            <person name="Shi Z."/>
            <person name="Wen M."/>
            <person name="Jian M."/>
            <person name="Yang H."/>
            <person name="Zhang G."/>
            <person name="Yang Z."/>
            <person name="Chen R."/>
            <person name="Liu S."/>
            <person name="Li J."/>
            <person name="Ma L."/>
            <person name="Liu H."/>
            <person name="Zhou Y."/>
            <person name="Zhao J."/>
            <person name="Fang X."/>
            <person name="Li G."/>
            <person name="Fang L."/>
            <person name="Li Y."/>
            <person name="Liu D."/>
            <person name="Zheng H."/>
            <person name="Zhang Y."/>
            <person name="Qin N."/>
            <person name="Li Z."/>
            <person name="Yang G."/>
            <person name="Yang S."/>
            <person name="Bolund L."/>
            <person name="Kristiansen K."/>
            <person name="Zheng H."/>
            <person name="Li S."/>
            <person name="Zhang X."/>
            <person name="Yang H."/>
            <person name="Wang J."/>
            <person name="Sun R."/>
            <person name="Zhang B."/>
            <person name="Jiang S."/>
            <person name="Wang J."/>
            <person name="Du Y."/>
            <person name="Li S."/>
        </authorList>
    </citation>
    <scope>NUCLEOTIDE SEQUENCE [LARGE SCALE GENOMIC DNA]</scope>
    <source>
        <strain evidence="3">cv. 9930</strain>
    </source>
</reference>
<name>A0A0A0L577_CUCSA</name>
<reference evidence="2 3" key="4">
    <citation type="journal article" date="2011" name="BMC Genomics">
        <title>RNA-Seq improves annotation of protein-coding genes in the cucumber genome.</title>
        <authorList>
            <person name="Li Z."/>
            <person name="Zhang Z."/>
            <person name="Yan P."/>
            <person name="Huang S."/>
            <person name="Fei Z."/>
            <person name="Lin K."/>
        </authorList>
    </citation>
    <scope>NUCLEOTIDE SEQUENCE [LARGE SCALE GENOMIC DNA]</scope>
    <source>
        <strain evidence="3">cv. 9930</strain>
    </source>
</reference>
<accession>A0A0A0L577</accession>
<dbReference type="AlphaFoldDB" id="A0A0A0L577"/>
<evidence type="ECO:0000256" key="1">
    <source>
        <dbReference type="SAM" id="MobiDB-lite"/>
    </source>
</evidence>
<evidence type="ECO:0000313" key="2">
    <source>
        <dbReference type="EMBL" id="KGN56184.1"/>
    </source>
</evidence>
<protein>
    <submittedName>
        <fullName evidence="2">Uncharacterized protein</fullName>
    </submittedName>
</protein>
<feature type="region of interest" description="Disordered" evidence="1">
    <location>
        <begin position="1"/>
        <end position="64"/>
    </location>
</feature>
<evidence type="ECO:0000313" key="3">
    <source>
        <dbReference type="Proteomes" id="UP000029981"/>
    </source>
</evidence>
<dbReference type="Proteomes" id="UP000029981">
    <property type="component" value="Chromosome 3"/>
</dbReference>
<gene>
    <name evidence="2" type="ORF">Csa_3G094520</name>
</gene>
<dbReference type="EMBL" id="CM002924">
    <property type="protein sequence ID" value="KGN56184.1"/>
    <property type="molecule type" value="Genomic_DNA"/>
</dbReference>
<proteinExistence type="predicted"/>